<reference evidence="1 2" key="1">
    <citation type="submission" date="2015-12" db="EMBL/GenBank/DDBJ databases">
        <title>Draft genome sequence of Moniliophthora roreri, the causal agent of frosty pod rot of cacao.</title>
        <authorList>
            <person name="Aime M.C."/>
            <person name="Diaz-Valderrama J.R."/>
            <person name="Kijpornyongpan T."/>
            <person name="Phillips-Mora W."/>
        </authorList>
    </citation>
    <scope>NUCLEOTIDE SEQUENCE [LARGE SCALE GENOMIC DNA]</scope>
    <source>
        <strain evidence="1 2">MCA 2952</strain>
    </source>
</reference>
<dbReference type="AlphaFoldDB" id="A0A0W0FGF8"/>
<proteinExistence type="predicted"/>
<comment type="caution">
    <text evidence="1">The sequence shown here is derived from an EMBL/GenBank/DDBJ whole genome shotgun (WGS) entry which is preliminary data.</text>
</comment>
<dbReference type="EMBL" id="LATX01001996">
    <property type="protein sequence ID" value="KTB35268.1"/>
    <property type="molecule type" value="Genomic_DNA"/>
</dbReference>
<protein>
    <submittedName>
        <fullName evidence="1">Uncharacterized protein</fullName>
    </submittedName>
</protein>
<gene>
    <name evidence="1" type="ORF">WG66_12151</name>
</gene>
<dbReference type="Proteomes" id="UP000054988">
    <property type="component" value="Unassembled WGS sequence"/>
</dbReference>
<evidence type="ECO:0000313" key="1">
    <source>
        <dbReference type="EMBL" id="KTB35268.1"/>
    </source>
</evidence>
<organism evidence="1 2">
    <name type="scientific">Moniliophthora roreri</name>
    <name type="common">Frosty pod rot fungus</name>
    <name type="synonym">Monilia roreri</name>
    <dbReference type="NCBI Taxonomy" id="221103"/>
    <lineage>
        <taxon>Eukaryota</taxon>
        <taxon>Fungi</taxon>
        <taxon>Dikarya</taxon>
        <taxon>Basidiomycota</taxon>
        <taxon>Agaricomycotina</taxon>
        <taxon>Agaricomycetes</taxon>
        <taxon>Agaricomycetidae</taxon>
        <taxon>Agaricales</taxon>
        <taxon>Marasmiineae</taxon>
        <taxon>Marasmiaceae</taxon>
        <taxon>Moniliophthora</taxon>
    </lineage>
</organism>
<sequence length="29" mass="3238">MSTLQFVCKLLDLVNPLELLLTSTESSEL</sequence>
<name>A0A0W0FGF8_MONRR</name>
<evidence type="ECO:0000313" key="2">
    <source>
        <dbReference type="Proteomes" id="UP000054988"/>
    </source>
</evidence>
<accession>A0A0W0FGF8</accession>